<evidence type="ECO:0000256" key="2">
    <source>
        <dbReference type="ARBA" id="ARBA00022692"/>
    </source>
</evidence>
<dbReference type="GeneID" id="109487632"/>
<dbReference type="FunFam" id="3.10.250.10:FF:000016">
    <property type="entry name" value="Scavenger receptor cysteine-rich protein type 12"/>
    <property type="match status" value="1"/>
</dbReference>
<dbReference type="OrthoDB" id="536948at2759"/>
<reference evidence="12" key="1">
    <citation type="submission" date="2025-08" db="UniProtKB">
        <authorList>
            <consortium name="RefSeq"/>
        </authorList>
    </citation>
    <scope>IDENTIFICATION</scope>
    <source>
        <tissue evidence="12">Gonad</tissue>
    </source>
</reference>
<organism evidence="11 12">
    <name type="scientific">Branchiostoma belcheri</name>
    <name type="common">Amphioxus</name>
    <dbReference type="NCBI Taxonomy" id="7741"/>
    <lineage>
        <taxon>Eukaryota</taxon>
        <taxon>Metazoa</taxon>
        <taxon>Chordata</taxon>
        <taxon>Cephalochordata</taxon>
        <taxon>Leptocardii</taxon>
        <taxon>Amphioxiformes</taxon>
        <taxon>Branchiostomatidae</taxon>
        <taxon>Branchiostoma</taxon>
    </lineage>
</organism>
<evidence type="ECO:0000259" key="10">
    <source>
        <dbReference type="PROSITE" id="PS50287"/>
    </source>
</evidence>
<dbReference type="Gene3D" id="3.10.250.10">
    <property type="entry name" value="SRCR-like domain"/>
    <property type="match status" value="3"/>
</dbReference>
<evidence type="ECO:0000313" key="11">
    <source>
        <dbReference type="Proteomes" id="UP000515135"/>
    </source>
</evidence>
<dbReference type="Pfam" id="PF00530">
    <property type="entry name" value="SRCR"/>
    <property type="match status" value="3"/>
</dbReference>
<dbReference type="RefSeq" id="XP_019647196.1">
    <property type="nucleotide sequence ID" value="XM_019791637.1"/>
</dbReference>
<evidence type="ECO:0000313" key="12">
    <source>
        <dbReference type="RefSeq" id="XP_019647196.1"/>
    </source>
</evidence>
<evidence type="ECO:0000256" key="4">
    <source>
        <dbReference type="ARBA" id="ARBA00022737"/>
    </source>
</evidence>
<feature type="domain" description="SRCR" evidence="10">
    <location>
        <begin position="1"/>
        <end position="94"/>
    </location>
</feature>
<name>A0A6P5AYJ5_BRABE</name>
<evidence type="ECO:0000256" key="6">
    <source>
        <dbReference type="ARBA" id="ARBA00023136"/>
    </source>
</evidence>
<evidence type="ECO:0000256" key="3">
    <source>
        <dbReference type="ARBA" id="ARBA00022729"/>
    </source>
</evidence>
<feature type="disulfide bond" evidence="9">
    <location>
        <begin position="19"/>
        <end position="83"/>
    </location>
</feature>
<evidence type="ECO:0000256" key="9">
    <source>
        <dbReference type="PROSITE-ProRule" id="PRU00196"/>
    </source>
</evidence>
<gene>
    <name evidence="12" type="primary">LOC109487632</name>
</gene>
<keyword evidence="6" id="KW-0472">Membrane</keyword>
<protein>
    <submittedName>
        <fullName evidence="12">Neurotrypsin-like</fullName>
    </submittedName>
</protein>
<evidence type="ECO:0000256" key="7">
    <source>
        <dbReference type="ARBA" id="ARBA00023157"/>
    </source>
</evidence>
<keyword evidence="3" id="KW-0732">Signal</keyword>
<dbReference type="InterPro" id="IPR036772">
    <property type="entry name" value="SRCR-like_dom_sf"/>
</dbReference>
<evidence type="ECO:0000256" key="1">
    <source>
        <dbReference type="ARBA" id="ARBA00004167"/>
    </source>
</evidence>
<sequence length="337" mass="36987">MRNLGRLEVYHDTQWWPVCADGWGLEDAEIACQTLGYPGAVSSFPGTSIFGKSGGVVARVSCARSDGASDNCTRSVVTDGVTCGNNSVVGIYCHASLRLVNGSSYNEGRVEIYRSGRWGTVCDSPDRPPGERWGQREAEVVCRQLTSGVARIYPPGWFGDGENGSSAIWLGEVHCSGSEDELQECGYTRWGVPLEDAEFCREKFAVAVACGGPPGPFFTREVIHAGNIRLVDWPLYDFRKLEVYNKNNATWRAVCEHNWDDDMTQVACEILDYPGARNYTTSGYLFGQGQSVVLNASVSCNTSSHVIDVTTDDCTWTMFTDGDLCHYEERVGIQCQG</sequence>
<dbReference type="Proteomes" id="UP000515135">
    <property type="component" value="Unplaced"/>
</dbReference>
<evidence type="ECO:0000256" key="5">
    <source>
        <dbReference type="ARBA" id="ARBA00022989"/>
    </source>
</evidence>
<keyword evidence="7 9" id="KW-1015">Disulfide bond</keyword>
<keyword evidence="11" id="KW-1185">Reference proteome</keyword>
<dbReference type="PANTHER" id="PTHR19331">
    <property type="entry name" value="SCAVENGER RECEPTOR DOMAIN-CONTAINING"/>
    <property type="match status" value="1"/>
</dbReference>
<keyword evidence="4" id="KW-0677">Repeat</keyword>
<dbReference type="KEGG" id="bbel:109487632"/>
<dbReference type="SMART" id="SM00202">
    <property type="entry name" value="SR"/>
    <property type="match status" value="3"/>
</dbReference>
<dbReference type="PROSITE" id="PS50287">
    <property type="entry name" value="SRCR_2"/>
    <property type="match status" value="3"/>
</dbReference>
<comment type="caution">
    <text evidence="9">Lacks conserved residue(s) required for the propagation of feature annotation.</text>
</comment>
<proteinExistence type="predicted"/>
<accession>A0A6P5AYJ5</accession>
<dbReference type="PRINTS" id="PR00258">
    <property type="entry name" value="SPERACTRCPTR"/>
</dbReference>
<comment type="subcellular location">
    <subcellularLocation>
        <location evidence="1">Membrane</location>
        <topology evidence="1">Single-pass membrane protein</topology>
    </subcellularLocation>
</comment>
<keyword evidence="8" id="KW-0325">Glycoprotein</keyword>
<feature type="disulfide bond" evidence="9">
    <location>
        <begin position="32"/>
        <end position="93"/>
    </location>
</feature>
<keyword evidence="2" id="KW-0812">Transmembrane</keyword>
<dbReference type="GO" id="GO:0016020">
    <property type="term" value="C:membrane"/>
    <property type="evidence" value="ECO:0007669"/>
    <property type="project" value="UniProtKB-SubCell"/>
</dbReference>
<dbReference type="SUPFAM" id="SSF56487">
    <property type="entry name" value="SRCR-like"/>
    <property type="match status" value="3"/>
</dbReference>
<feature type="disulfide bond" evidence="9">
    <location>
        <begin position="62"/>
        <end position="72"/>
    </location>
</feature>
<evidence type="ECO:0000256" key="8">
    <source>
        <dbReference type="ARBA" id="ARBA00023180"/>
    </source>
</evidence>
<dbReference type="InterPro" id="IPR001190">
    <property type="entry name" value="SRCR"/>
</dbReference>
<feature type="disulfide bond" evidence="9">
    <location>
        <begin position="175"/>
        <end position="185"/>
    </location>
</feature>
<feature type="domain" description="SRCR" evidence="10">
    <location>
        <begin position="228"/>
        <end position="336"/>
    </location>
</feature>
<feature type="domain" description="SRCR" evidence="10">
    <location>
        <begin position="97"/>
        <end position="211"/>
    </location>
</feature>
<keyword evidence="5" id="KW-1133">Transmembrane helix</keyword>
<dbReference type="AlphaFoldDB" id="A0A6P5AYJ5"/>